<protein>
    <recommendedName>
        <fullName evidence="2">TBC1 domain family member 23</fullName>
    </recommendedName>
</protein>
<dbReference type="GO" id="GO:0099041">
    <property type="term" value="P:vesicle tethering to Golgi"/>
    <property type="evidence" value="ECO:0007669"/>
    <property type="project" value="TreeGrafter"/>
</dbReference>
<sequence length="1126" mass="123179">MELQSLAACLKLPNPPRTTVLALCRSLGRIPPEYRGEVYQILLNVEEEAVSQSLNNVISGPSQDTISVDSGGSSSLLPSAPVSPQNLPSQTHQGLPQIHMDDDLSRLSIDDFDDEMSVASSAASYTSDSVPLPSPLKSVPPPLPNQRVIKADAERTRGDPKTIERLLTHYCISNDIKYKQGLNELLAPFLTLTYSPACNDPELVAFGCFTAFTKKFLPTNVYADDGHTALQCCFRFFRVLLLYHSPNVCKLLDGHRLPPELYASGWFLTLFAQRLEMTDLYSFWDLYLLYDEPVLHHFVCLRLLMRGESTIAAASEATLPIILQQLSASVEEINPVTLFKEARLVADATPRSFVSLLERACWGWGWGINEKVKRFEKQSLTLVLKCVGSWSCVPISADEAIGFALKNWGITSEKNSKGSPARSRQRSKSGNTIGPSLANAEATVDEPEPIKQQVEQSELQQEQPLPQNTPFASLPSYLTSPDSVRSVSSLPDDSDLESMYSDGDVTDVESSRDGTGFSDDEGDGGEENDVAPTSPSKTISAASPSTPMTPRTASHSANIQQRKHSKRKYVLLDCRPKNEYDECHIYGSVHLDEECWSTGEVTSVIEGFKDMRDCHFALLGSGPSSFDLQMSVNAHKCGPSKGWKRKQRLKNQASNVTQASSNFFKKMVEVTAETLKLKKDEEDKFVPRRSYGDDELDPESMQVGGTGEEDLAVSRWVCMFLQHDFQYISYVRGGIKACIKQLKKAGKPDGVGLAEGAELVLEGTAIELDDGIDEVSHTEVITGSGRRVWKEMVESMSVAAGGAVEEQEDGAGGSSDTADAVDAQSSPNSRNKISKQRKSLEGAKQGWSNFMKQSAAGVAKFTTQRRVSKDTMAVGGTGDDSSSPPPSNDSPKSEANRSNELKELRGELETQLNAETSSPTRNTPQWMKRLSLKTAEAGTKFLLASQKVGENIKSSVQKASPRNSLSGDEDLRRGGGSYYLHKLVDISDFIMSETEIGQSAVQTFSATRCPTRTGVPTSVMLACQILVSPKYFVVLEMKISTPGAGTVVEVRKVGSLSKITTKANEHGLVNFHFKEGEEGEGGGGEAILCFIVEDFRDCIQLMKGNFKMWKNLKEERGGGLKAESEI</sequence>
<dbReference type="InterPro" id="IPR036873">
    <property type="entry name" value="Rhodanese-like_dom_sf"/>
</dbReference>
<accession>A0A9W7FYG2</accession>
<gene>
    <name evidence="8" type="ORF">TrCOL_g8125</name>
</gene>
<evidence type="ECO:0000256" key="2">
    <source>
        <dbReference type="ARBA" id="ARBA00014207"/>
    </source>
</evidence>
<name>A0A9W7FYG2_9STRA</name>
<keyword evidence="4" id="KW-0333">Golgi apparatus</keyword>
<dbReference type="Pfam" id="PF00566">
    <property type="entry name" value="RabGAP-TBC"/>
    <property type="match status" value="1"/>
</dbReference>
<keyword evidence="3" id="KW-0217">Developmental protein</keyword>
<feature type="region of interest" description="Disordered" evidence="5">
    <location>
        <begin position="413"/>
        <end position="564"/>
    </location>
</feature>
<dbReference type="InterPro" id="IPR035969">
    <property type="entry name" value="Rab-GAP_TBC_sf"/>
</dbReference>
<evidence type="ECO:0000313" key="9">
    <source>
        <dbReference type="Proteomes" id="UP001165065"/>
    </source>
</evidence>
<evidence type="ECO:0000313" key="8">
    <source>
        <dbReference type="EMBL" id="GMI23048.1"/>
    </source>
</evidence>
<feature type="region of interest" description="Disordered" evidence="5">
    <location>
        <begin position="802"/>
        <end position="842"/>
    </location>
</feature>
<dbReference type="InterPro" id="IPR039755">
    <property type="entry name" value="TBC1D23"/>
</dbReference>
<evidence type="ECO:0000256" key="4">
    <source>
        <dbReference type="ARBA" id="ARBA00023034"/>
    </source>
</evidence>
<feature type="compositionally biased region" description="Acidic residues" evidence="5">
    <location>
        <begin position="518"/>
        <end position="529"/>
    </location>
</feature>
<evidence type="ECO:0000256" key="1">
    <source>
        <dbReference type="ARBA" id="ARBA00004601"/>
    </source>
</evidence>
<feature type="compositionally biased region" description="Polar residues" evidence="5">
    <location>
        <begin position="468"/>
        <end position="491"/>
    </location>
</feature>
<feature type="compositionally biased region" description="Polar residues" evidence="5">
    <location>
        <begin position="531"/>
        <end position="560"/>
    </location>
</feature>
<dbReference type="PANTHER" id="PTHR13297:SF5">
    <property type="entry name" value="TBC1 DOMAIN FAMILY MEMBER 23"/>
    <property type="match status" value="1"/>
</dbReference>
<dbReference type="PROSITE" id="PS50086">
    <property type="entry name" value="TBC_RABGAP"/>
    <property type="match status" value="1"/>
</dbReference>
<evidence type="ECO:0000259" key="6">
    <source>
        <dbReference type="PROSITE" id="PS50086"/>
    </source>
</evidence>
<dbReference type="Proteomes" id="UP001165065">
    <property type="component" value="Unassembled WGS sequence"/>
</dbReference>
<dbReference type="InterPro" id="IPR000195">
    <property type="entry name" value="Rab-GAP-TBC_dom"/>
</dbReference>
<feature type="domain" description="Rhodanese" evidence="7">
    <location>
        <begin position="565"/>
        <end position="592"/>
    </location>
</feature>
<evidence type="ECO:0000259" key="7">
    <source>
        <dbReference type="PROSITE" id="PS50206"/>
    </source>
</evidence>
<dbReference type="SMART" id="SM00164">
    <property type="entry name" value="TBC"/>
    <property type="match status" value="1"/>
</dbReference>
<keyword evidence="9" id="KW-1185">Reference proteome</keyword>
<feature type="domain" description="Rab-GAP TBC" evidence="6">
    <location>
        <begin position="29"/>
        <end position="291"/>
    </location>
</feature>
<dbReference type="InterPro" id="IPR001763">
    <property type="entry name" value="Rhodanese-like_dom"/>
</dbReference>
<dbReference type="PROSITE" id="PS50206">
    <property type="entry name" value="RHODANESE_3"/>
    <property type="match status" value="1"/>
</dbReference>
<feature type="compositionally biased region" description="Polar residues" evidence="5">
    <location>
        <begin position="84"/>
        <end position="94"/>
    </location>
</feature>
<dbReference type="OrthoDB" id="1668230at2759"/>
<dbReference type="Pfam" id="PF00581">
    <property type="entry name" value="Rhodanese"/>
    <property type="match status" value="1"/>
</dbReference>
<dbReference type="Gene3D" id="3.40.250.10">
    <property type="entry name" value="Rhodanese-like domain"/>
    <property type="match status" value="1"/>
</dbReference>
<dbReference type="GO" id="GO:0042147">
    <property type="term" value="P:retrograde transport, endosome to Golgi"/>
    <property type="evidence" value="ECO:0007669"/>
    <property type="project" value="InterPro"/>
</dbReference>
<organism evidence="8 9">
    <name type="scientific">Triparma columacea</name>
    <dbReference type="NCBI Taxonomy" id="722753"/>
    <lineage>
        <taxon>Eukaryota</taxon>
        <taxon>Sar</taxon>
        <taxon>Stramenopiles</taxon>
        <taxon>Ochrophyta</taxon>
        <taxon>Bolidophyceae</taxon>
        <taxon>Parmales</taxon>
        <taxon>Triparmaceae</taxon>
        <taxon>Triparma</taxon>
    </lineage>
</organism>
<dbReference type="PANTHER" id="PTHR13297">
    <property type="entry name" value="TBC1 DOMAIN FAMILY MEMBER 23-RELATED"/>
    <property type="match status" value="1"/>
</dbReference>
<feature type="region of interest" description="Disordered" evidence="5">
    <location>
        <begin position="861"/>
        <end position="899"/>
    </location>
</feature>
<feature type="region of interest" description="Disordered" evidence="5">
    <location>
        <begin position="124"/>
        <end position="145"/>
    </location>
</feature>
<evidence type="ECO:0000256" key="5">
    <source>
        <dbReference type="SAM" id="MobiDB-lite"/>
    </source>
</evidence>
<proteinExistence type="predicted"/>
<dbReference type="GO" id="GO:0005802">
    <property type="term" value="C:trans-Golgi network"/>
    <property type="evidence" value="ECO:0007669"/>
    <property type="project" value="TreeGrafter"/>
</dbReference>
<comment type="caution">
    <text evidence="8">The sequence shown here is derived from an EMBL/GenBank/DDBJ whole genome shotgun (WGS) entry which is preliminary data.</text>
</comment>
<dbReference type="Gene3D" id="1.10.8.270">
    <property type="entry name" value="putative rabgap domain of human tbc1 domain family member 14 like domains"/>
    <property type="match status" value="1"/>
</dbReference>
<evidence type="ECO:0000256" key="3">
    <source>
        <dbReference type="ARBA" id="ARBA00022473"/>
    </source>
</evidence>
<reference evidence="9" key="1">
    <citation type="journal article" date="2023" name="Commun. Biol.">
        <title>Genome analysis of Parmales, the sister group of diatoms, reveals the evolutionary specialization of diatoms from phago-mixotrophs to photoautotrophs.</title>
        <authorList>
            <person name="Ban H."/>
            <person name="Sato S."/>
            <person name="Yoshikawa S."/>
            <person name="Yamada K."/>
            <person name="Nakamura Y."/>
            <person name="Ichinomiya M."/>
            <person name="Sato N."/>
            <person name="Blanc-Mathieu R."/>
            <person name="Endo H."/>
            <person name="Kuwata A."/>
            <person name="Ogata H."/>
        </authorList>
    </citation>
    <scope>NUCLEOTIDE SEQUENCE [LARGE SCALE GENOMIC DNA]</scope>
</reference>
<dbReference type="EMBL" id="BRYA01000559">
    <property type="protein sequence ID" value="GMI23048.1"/>
    <property type="molecule type" value="Genomic_DNA"/>
</dbReference>
<dbReference type="SUPFAM" id="SSF47923">
    <property type="entry name" value="Ypt/Rab-GAP domain of gyp1p"/>
    <property type="match status" value="2"/>
</dbReference>
<feature type="region of interest" description="Disordered" evidence="5">
    <location>
        <begin position="61"/>
        <end position="96"/>
    </location>
</feature>
<dbReference type="AlphaFoldDB" id="A0A9W7FYG2"/>
<dbReference type="GO" id="GO:0005829">
    <property type="term" value="C:cytosol"/>
    <property type="evidence" value="ECO:0007669"/>
    <property type="project" value="GOC"/>
</dbReference>
<feature type="compositionally biased region" description="Low complexity" evidence="5">
    <location>
        <begin position="452"/>
        <end position="466"/>
    </location>
</feature>
<dbReference type="Gene3D" id="1.10.472.80">
    <property type="entry name" value="Ypt/Rab-GAP domain of gyp1p, domain 3"/>
    <property type="match status" value="1"/>
</dbReference>
<feature type="compositionally biased region" description="Pro residues" evidence="5">
    <location>
        <begin position="132"/>
        <end position="144"/>
    </location>
</feature>
<feature type="compositionally biased region" description="Low complexity" evidence="5">
    <location>
        <begin position="67"/>
        <end position="83"/>
    </location>
</feature>
<dbReference type="SUPFAM" id="SSF52821">
    <property type="entry name" value="Rhodanese/Cell cycle control phosphatase"/>
    <property type="match status" value="1"/>
</dbReference>
<comment type="subcellular location">
    <subcellularLocation>
        <location evidence="1">Golgi apparatus</location>
        <location evidence="1">trans-Golgi network</location>
    </subcellularLocation>
</comment>